<feature type="domain" description="Lysidine-tRNA(Ile) synthetase C-terminal" evidence="9">
    <location>
        <begin position="365"/>
        <end position="434"/>
    </location>
</feature>
<organism evidence="10 11">
    <name type="scientific">Pseudoalteromonas aurantia 208</name>
    <dbReference type="NCBI Taxonomy" id="1314867"/>
    <lineage>
        <taxon>Bacteria</taxon>
        <taxon>Pseudomonadati</taxon>
        <taxon>Pseudomonadota</taxon>
        <taxon>Gammaproteobacteria</taxon>
        <taxon>Alteromonadales</taxon>
        <taxon>Pseudoalteromonadaceae</taxon>
        <taxon>Pseudoalteromonas</taxon>
    </lineage>
</organism>
<dbReference type="RefSeq" id="WP_192508257.1">
    <property type="nucleotide sequence ID" value="NZ_AQGV01000012.1"/>
</dbReference>
<dbReference type="Pfam" id="PF09179">
    <property type="entry name" value="TilS"/>
    <property type="match status" value="1"/>
</dbReference>
<dbReference type="InterPro" id="IPR015262">
    <property type="entry name" value="tRNA_Ile_lys_synt_subst-bd"/>
</dbReference>
<dbReference type="Pfam" id="PF01171">
    <property type="entry name" value="ATP_bind_3"/>
    <property type="match status" value="1"/>
</dbReference>
<dbReference type="InterPro" id="IPR014729">
    <property type="entry name" value="Rossmann-like_a/b/a_fold"/>
</dbReference>
<comment type="subcellular location">
    <subcellularLocation>
        <location evidence="1 8">Cytoplasm</location>
    </subcellularLocation>
</comment>
<comment type="caution">
    <text evidence="10">The sequence shown here is derived from an EMBL/GenBank/DDBJ whole genome shotgun (WGS) entry which is preliminary data.</text>
</comment>
<evidence type="ECO:0000256" key="6">
    <source>
        <dbReference type="ARBA" id="ARBA00022840"/>
    </source>
</evidence>
<dbReference type="Pfam" id="PF11734">
    <property type="entry name" value="TilS_C"/>
    <property type="match status" value="1"/>
</dbReference>
<dbReference type="Proteomes" id="UP000615755">
    <property type="component" value="Unassembled WGS sequence"/>
</dbReference>
<evidence type="ECO:0000256" key="1">
    <source>
        <dbReference type="ARBA" id="ARBA00004496"/>
    </source>
</evidence>
<dbReference type="EMBL" id="AQGV01000012">
    <property type="protein sequence ID" value="MBE0369072.1"/>
    <property type="molecule type" value="Genomic_DNA"/>
</dbReference>
<sequence>MKSSFLFKQFNTALHQLNPTRQTLCVALSGGVDSVVLLHLCVALRDTTNVDIEAVYVHHGLSVYADDWLHFCDRLCKQLQVPFKYEYVDVEHKARHSVEAQARDVRYKALHNQASDDALIVLGQHGDDQLETFLLRLKRGSGLLGLGAMRARTQLPNGRECIRPLLHVSRDDIEAFAEHYALSHIEDESNKHDHFDRNFLRNQIIPQLKTRFSGLLPSALRSIQLLQQQQQLIDEITQDDLALSICNQRESRCVDLAKLADLSPLRQKNVVRAWLALHNVAMPSLVQLEQILVQSLTSKIDAQLSIDLKLGSIKRYRGLLYWVVTQDKPIEKSNVGLDTVMFETGYVLCVKQGRGIRAPRTDEVVSIRFGCLNDKIKPQFKPGRNTVKHWLKDAKVPTWQRALVPLIYYNDVLVQVVGYYFNHDHVTQECGIYWEERSDR</sequence>
<gene>
    <name evidence="8 10" type="primary">tilS</name>
    <name evidence="10" type="ORF">PAUR_a2845</name>
</gene>
<evidence type="ECO:0000256" key="3">
    <source>
        <dbReference type="ARBA" id="ARBA00022598"/>
    </source>
</evidence>
<dbReference type="InterPro" id="IPR012094">
    <property type="entry name" value="tRNA_Ile_lys_synt"/>
</dbReference>
<keyword evidence="2 8" id="KW-0963">Cytoplasm</keyword>
<dbReference type="SUPFAM" id="SSF56037">
    <property type="entry name" value="PheT/TilS domain"/>
    <property type="match status" value="1"/>
</dbReference>
<evidence type="ECO:0000313" key="11">
    <source>
        <dbReference type="Proteomes" id="UP000615755"/>
    </source>
</evidence>
<dbReference type="SUPFAM" id="SSF82829">
    <property type="entry name" value="MesJ substrate recognition domain-like"/>
    <property type="match status" value="1"/>
</dbReference>
<dbReference type="NCBIfam" id="TIGR02432">
    <property type="entry name" value="lysidine_TilS_N"/>
    <property type="match status" value="1"/>
</dbReference>
<accession>A0ABR9EDK6</accession>
<dbReference type="NCBIfam" id="TIGR02433">
    <property type="entry name" value="lysidine_TilS_C"/>
    <property type="match status" value="1"/>
</dbReference>
<keyword evidence="3 8" id="KW-0436">Ligase</keyword>
<name>A0ABR9EDK6_9GAMM</name>
<keyword evidence="5 8" id="KW-0547">Nucleotide-binding</keyword>
<evidence type="ECO:0000256" key="4">
    <source>
        <dbReference type="ARBA" id="ARBA00022694"/>
    </source>
</evidence>
<protein>
    <recommendedName>
        <fullName evidence="8">tRNA(Ile)-lysidine synthase</fullName>
        <ecNumber evidence="8">6.3.4.19</ecNumber>
    </recommendedName>
    <alternativeName>
        <fullName evidence="8">tRNA(Ile)-2-lysyl-cytidine synthase</fullName>
    </alternativeName>
    <alternativeName>
        <fullName evidence="8">tRNA(Ile)-lysidine synthetase</fullName>
    </alternativeName>
</protein>
<dbReference type="InterPro" id="IPR012795">
    <property type="entry name" value="tRNA_Ile_lys_synt_N"/>
</dbReference>
<evidence type="ECO:0000256" key="8">
    <source>
        <dbReference type="HAMAP-Rule" id="MF_01161"/>
    </source>
</evidence>
<proteinExistence type="inferred from homology"/>
<evidence type="ECO:0000256" key="5">
    <source>
        <dbReference type="ARBA" id="ARBA00022741"/>
    </source>
</evidence>
<dbReference type="PANTHER" id="PTHR43033:SF1">
    <property type="entry name" value="TRNA(ILE)-LYSIDINE SYNTHASE-RELATED"/>
    <property type="match status" value="1"/>
</dbReference>
<evidence type="ECO:0000259" key="9">
    <source>
        <dbReference type="SMART" id="SM00977"/>
    </source>
</evidence>
<dbReference type="Gene3D" id="1.20.59.20">
    <property type="match status" value="1"/>
</dbReference>
<reference evidence="10 11" key="1">
    <citation type="submission" date="2015-03" db="EMBL/GenBank/DDBJ databases">
        <title>Genome sequence of Pseudoalteromonas aurantia.</title>
        <authorList>
            <person name="Xie B.-B."/>
            <person name="Rong J.-C."/>
            <person name="Qin Q.-L."/>
            <person name="Zhang Y.-Z."/>
        </authorList>
    </citation>
    <scope>NUCLEOTIDE SEQUENCE [LARGE SCALE GENOMIC DNA]</scope>
    <source>
        <strain evidence="10 11">208</strain>
    </source>
</reference>
<comment type="similarity">
    <text evidence="8">Belongs to the tRNA(Ile)-lysidine synthase family.</text>
</comment>
<dbReference type="InterPro" id="IPR012796">
    <property type="entry name" value="Lysidine-tRNA-synth_C"/>
</dbReference>
<evidence type="ECO:0000256" key="7">
    <source>
        <dbReference type="ARBA" id="ARBA00048539"/>
    </source>
</evidence>
<dbReference type="HAMAP" id="MF_01161">
    <property type="entry name" value="tRNA_Ile_lys_synt"/>
    <property type="match status" value="1"/>
</dbReference>
<evidence type="ECO:0000256" key="2">
    <source>
        <dbReference type="ARBA" id="ARBA00022490"/>
    </source>
</evidence>
<dbReference type="SMART" id="SM00977">
    <property type="entry name" value="TilS_C"/>
    <property type="match status" value="1"/>
</dbReference>
<comment type="function">
    <text evidence="8">Ligates lysine onto the cytidine present at position 34 of the AUA codon-specific tRNA(Ile) that contains the anticodon CAU, in an ATP-dependent manner. Cytidine is converted to lysidine, thus changing the amino acid specificity of the tRNA from methionine to isoleucine.</text>
</comment>
<feature type="binding site" evidence="8">
    <location>
        <begin position="29"/>
        <end position="34"/>
    </location>
    <ligand>
        <name>ATP</name>
        <dbReference type="ChEBI" id="CHEBI:30616"/>
    </ligand>
</feature>
<dbReference type="SUPFAM" id="SSF52402">
    <property type="entry name" value="Adenine nucleotide alpha hydrolases-like"/>
    <property type="match status" value="1"/>
</dbReference>
<dbReference type="CDD" id="cd01992">
    <property type="entry name" value="TilS_N"/>
    <property type="match status" value="1"/>
</dbReference>
<dbReference type="EC" id="6.3.4.19" evidence="8"/>
<dbReference type="PANTHER" id="PTHR43033">
    <property type="entry name" value="TRNA(ILE)-LYSIDINE SYNTHASE-RELATED"/>
    <property type="match status" value="1"/>
</dbReference>
<evidence type="ECO:0000313" key="10">
    <source>
        <dbReference type="EMBL" id="MBE0369072.1"/>
    </source>
</evidence>
<comment type="domain">
    <text evidence="8">The N-terminal region contains the highly conserved SGGXDS motif, predicted to be a P-loop motif involved in ATP binding.</text>
</comment>
<dbReference type="InterPro" id="IPR011063">
    <property type="entry name" value="TilS/TtcA_N"/>
</dbReference>
<comment type="catalytic activity">
    <reaction evidence="7 8">
        <text>cytidine(34) in tRNA(Ile2) + L-lysine + ATP = lysidine(34) in tRNA(Ile2) + AMP + diphosphate + H(+)</text>
        <dbReference type="Rhea" id="RHEA:43744"/>
        <dbReference type="Rhea" id="RHEA-COMP:10625"/>
        <dbReference type="Rhea" id="RHEA-COMP:10670"/>
        <dbReference type="ChEBI" id="CHEBI:15378"/>
        <dbReference type="ChEBI" id="CHEBI:30616"/>
        <dbReference type="ChEBI" id="CHEBI:32551"/>
        <dbReference type="ChEBI" id="CHEBI:33019"/>
        <dbReference type="ChEBI" id="CHEBI:82748"/>
        <dbReference type="ChEBI" id="CHEBI:83665"/>
        <dbReference type="ChEBI" id="CHEBI:456215"/>
        <dbReference type="EC" id="6.3.4.19"/>
    </reaction>
</comment>
<keyword evidence="11" id="KW-1185">Reference proteome</keyword>
<keyword evidence="4 8" id="KW-0819">tRNA processing</keyword>
<keyword evidence="6 8" id="KW-0067">ATP-binding</keyword>
<dbReference type="Gene3D" id="3.40.50.620">
    <property type="entry name" value="HUPs"/>
    <property type="match status" value="1"/>
</dbReference>